<dbReference type="GO" id="GO:0005737">
    <property type="term" value="C:cytoplasm"/>
    <property type="evidence" value="ECO:0000318"/>
    <property type="project" value="GO_Central"/>
</dbReference>
<dbReference type="GO" id="GO:0044773">
    <property type="term" value="P:mitotic DNA damage checkpoint signaling"/>
    <property type="evidence" value="ECO:0000318"/>
    <property type="project" value="GO_Central"/>
</dbReference>
<keyword evidence="10" id="KW-1185">Reference proteome</keyword>
<dbReference type="EMBL" id="CM008971">
    <property type="protein sequence ID" value="PNW77938.1"/>
    <property type="molecule type" value="Genomic_DNA"/>
</dbReference>
<dbReference type="SMR" id="A0A2K3DBM5"/>
<evidence type="ECO:0000256" key="2">
    <source>
        <dbReference type="ARBA" id="ARBA00022679"/>
    </source>
</evidence>
<evidence type="ECO:0000259" key="8">
    <source>
        <dbReference type="PROSITE" id="PS50011"/>
    </source>
</evidence>
<evidence type="ECO:0000313" key="9">
    <source>
        <dbReference type="EMBL" id="PNW77938.1"/>
    </source>
</evidence>
<name>A0A2K3DBM5_CHLRE</name>
<dbReference type="FunFam" id="1.10.510.10:FF:000026">
    <property type="entry name" value="Calcium/calmodulin-dependent protein kinase type 1"/>
    <property type="match status" value="1"/>
</dbReference>
<dbReference type="SUPFAM" id="SSF56112">
    <property type="entry name" value="Protein kinase-like (PK-like)"/>
    <property type="match status" value="1"/>
</dbReference>
<dbReference type="Gene3D" id="1.10.510.10">
    <property type="entry name" value="Transferase(Phosphotransferase) domain 1"/>
    <property type="match status" value="1"/>
</dbReference>
<proteinExistence type="inferred from homology"/>
<organism evidence="9 10">
    <name type="scientific">Chlamydomonas reinhardtii</name>
    <name type="common">Chlamydomonas smithii</name>
    <dbReference type="NCBI Taxonomy" id="3055"/>
    <lineage>
        <taxon>Eukaryota</taxon>
        <taxon>Viridiplantae</taxon>
        <taxon>Chlorophyta</taxon>
        <taxon>core chlorophytes</taxon>
        <taxon>Chlorophyceae</taxon>
        <taxon>CS clade</taxon>
        <taxon>Chlamydomonadales</taxon>
        <taxon>Chlamydomonadaceae</taxon>
        <taxon>Chlamydomonas</taxon>
    </lineage>
</organism>
<evidence type="ECO:0000256" key="3">
    <source>
        <dbReference type="ARBA" id="ARBA00022741"/>
    </source>
</evidence>
<keyword evidence="2" id="KW-0808">Transferase</keyword>
<feature type="domain" description="Protein kinase" evidence="8">
    <location>
        <begin position="28"/>
        <end position="288"/>
    </location>
</feature>
<protein>
    <recommendedName>
        <fullName evidence="8">Protein kinase domain-containing protein</fullName>
    </recommendedName>
</protein>
<feature type="binding site" evidence="6">
    <location>
        <position position="57"/>
    </location>
    <ligand>
        <name>ATP</name>
        <dbReference type="ChEBI" id="CHEBI:30616"/>
    </ligand>
</feature>
<dbReference type="KEGG" id="cre:CHLRE_10g457700v5"/>
<dbReference type="PROSITE" id="PS50011">
    <property type="entry name" value="PROTEIN_KINASE_DOM"/>
    <property type="match status" value="1"/>
</dbReference>
<dbReference type="InterPro" id="IPR000719">
    <property type="entry name" value="Prot_kinase_dom"/>
</dbReference>
<keyword evidence="4" id="KW-0418">Kinase</keyword>
<dbReference type="Pfam" id="PF00069">
    <property type="entry name" value="Pkinase"/>
    <property type="match status" value="1"/>
</dbReference>
<keyword evidence="3 6" id="KW-0547">Nucleotide-binding</keyword>
<evidence type="ECO:0000256" key="6">
    <source>
        <dbReference type="PROSITE-ProRule" id="PRU10141"/>
    </source>
</evidence>
<dbReference type="PaxDb" id="3055-EDP08062"/>
<dbReference type="STRING" id="3055.A0A2K3DBM5"/>
<dbReference type="GO" id="GO:0005634">
    <property type="term" value="C:nucleus"/>
    <property type="evidence" value="ECO:0000318"/>
    <property type="project" value="GO_Central"/>
</dbReference>
<dbReference type="InterPro" id="IPR008271">
    <property type="entry name" value="Ser/Thr_kinase_AS"/>
</dbReference>
<evidence type="ECO:0000256" key="5">
    <source>
        <dbReference type="ARBA" id="ARBA00022840"/>
    </source>
</evidence>
<dbReference type="RefSeq" id="XP_001698569.2">
    <property type="nucleotide sequence ID" value="XM_001698517.2"/>
</dbReference>
<dbReference type="SMART" id="SM00220">
    <property type="entry name" value="S_TKc"/>
    <property type="match status" value="1"/>
</dbReference>
<sequence length="370" mass="39885">MASPEEATAVRKPQVYANATVQDFLERYEVGETVGVGGFAVVKKGRDKKTGDPVAIKVVDKSRYAAGDNSLEREIQVLLKVDHPNCIKLFDVYITPRKVYLVTELVTGGELLDRVTEKGNYTEKDASSLIRQILSGVAYLHKQGIVHRDLKLENMVMLNERDDSPVKIADFGLSKFFSPETVLSTMCGSPQYVAPEVLGVGDGLKEYSPAVDMWSVGVILFILLSGYSPFDDDNDAVLFEKIKKGNYDADDPIWENISPEAKDVVAKLLTVDSGKRLTADQALAHPWVQGQTPTTVDEAASKQLQSTMDKMKNMAVKRDSLRKSFIADPNGKAAAAPAAAAPAASASPAAAVAAAAADDKTAGDDLSAYL</sequence>
<keyword evidence="5 6" id="KW-0067">ATP-binding</keyword>
<dbReference type="InterPro" id="IPR011009">
    <property type="entry name" value="Kinase-like_dom_sf"/>
</dbReference>
<gene>
    <name evidence="9" type="ORF">CHLRE_10g457700v5</name>
</gene>
<accession>A0A2K3DBM5</accession>
<dbReference type="CDD" id="cd05117">
    <property type="entry name" value="STKc_CAMK"/>
    <property type="match status" value="1"/>
</dbReference>
<comment type="similarity">
    <text evidence="7">Belongs to the protein kinase superfamily.</text>
</comment>
<dbReference type="GO" id="GO:0005524">
    <property type="term" value="F:ATP binding"/>
    <property type="evidence" value="ECO:0007669"/>
    <property type="project" value="UniProtKB-UniRule"/>
</dbReference>
<dbReference type="InterPro" id="IPR017441">
    <property type="entry name" value="Protein_kinase_ATP_BS"/>
</dbReference>
<evidence type="ECO:0000256" key="4">
    <source>
        <dbReference type="ARBA" id="ARBA00022777"/>
    </source>
</evidence>
<dbReference type="PROSITE" id="PS00108">
    <property type="entry name" value="PROTEIN_KINASE_ST"/>
    <property type="match status" value="1"/>
</dbReference>
<evidence type="ECO:0000256" key="1">
    <source>
        <dbReference type="ARBA" id="ARBA00022527"/>
    </source>
</evidence>
<dbReference type="AlphaFoldDB" id="A0A2K3DBM5"/>
<keyword evidence="1 7" id="KW-0723">Serine/threonine-protein kinase</keyword>
<dbReference type="Gramene" id="PNW77938">
    <property type="protein sequence ID" value="PNW77938"/>
    <property type="gene ID" value="CHLRE_10g457700v5"/>
</dbReference>
<dbReference type="GeneID" id="5723939"/>
<dbReference type="Proteomes" id="UP000006906">
    <property type="component" value="Chromosome 10"/>
</dbReference>
<dbReference type="GO" id="GO:0004674">
    <property type="term" value="F:protein serine/threonine kinase activity"/>
    <property type="evidence" value="ECO:0000318"/>
    <property type="project" value="GO_Central"/>
</dbReference>
<dbReference type="ExpressionAtlas" id="A0A2K3DBM5">
    <property type="expression patterns" value="baseline"/>
</dbReference>
<dbReference type="PROSITE" id="PS00107">
    <property type="entry name" value="PROTEIN_KINASE_ATP"/>
    <property type="match status" value="1"/>
</dbReference>
<dbReference type="FunFam" id="3.30.200.20:FF:000042">
    <property type="entry name" value="Aurora kinase A"/>
    <property type="match status" value="1"/>
</dbReference>
<evidence type="ECO:0000313" key="10">
    <source>
        <dbReference type="Proteomes" id="UP000006906"/>
    </source>
</evidence>
<dbReference type="PANTHER" id="PTHR24347">
    <property type="entry name" value="SERINE/THREONINE-PROTEIN KINASE"/>
    <property type="match status" value="1"/>
</dbReference>
<dbReference type="InParanoid" id="A0A2K3DBM5"/>
<reference evidence="9 10" key="1">
    <citation type="journal article" date="2007" name="Science">
        <title>The Chlamydomonas genome reveals the evolution of key animal and plant functions.</title>
        <authorList>
            <person name="Merchant S.S."/>
            <person name="Prochnik S.E."/>
            <person name="Vallon O."/>
            <person name="Harris E.H."/>
            <person name="Karpowicz S.J."/>
            <person name="Witman G.B."/>
            <person name="Terry A."/>
            <person name="Salamov A."/>
            <person name="Fritz-Laylin L.K."/>
            <person name="Marechal-Drouard L."/>
            <person name="Marshall W.F."/>
            <person name="Qu L.H."/>
            <person name="Nelson D.R."/>
            <person name="Sanderfoot A.A."/>
            <person name="Spalding M.H."/>
            <person name="Kapitonov V.V."/>
            <person name="Ren Q."/>
            <person name="Ferris P."/>
            <person name="Lindquist E."/>
            <person name="Shapiro H."/>
            <person name="Lucas S.M."/>
            <person name="Grimwood J."/>
            <person name="Schmutz J."/>
            <person name="Cardol P."/>
            <person name="Cerutti H."/>
            <person name="Chanfreau G."/>
            <person name="Chen C.L."/>
            <person name="Cognat V."/>
            <person name="Croft M.T."/>
            <person name="Dent R."/>
            <person name="Dutcher S."/>
            <person name="Fernandez E."/>
            <person name="Fukuzawa H."/>
            <person name="Gonzalez-Ballester D."/>
            <person name="Gonzalez-Halphen D."/>
            <person name="Hallmann A."/>
            <person name="Hanikenne M."/>
            <person name="Hippler M."/>
            <person name="Inwood W."/>
            <person name="Jabbari K."/>
            <person name="Kalanon M."/>
            <person name="Kuras R."/>
            <person name="Lefebvre P.A."/>
            <person name="Lemaire S.D."/>
            <person name="Lobanov A.V."/>
            <person name="Lohr M."/>
            <person name="Manuell A."/>
            <person name="Meier I."/>
            <person name="Mets L."/>
            <person name="Mittag M."/>
            <person name="Mittelmeier T."/>
            <person name="Moroney J.V."/>
            <person name="Moseley J."/>
            <person name="Napoli C."/>
            <person name="Nedelcu A.M."/>
            <person name="Niyogi K."/>
            <person name="Novoselov S.V."/>
            <person name="Paulsen I.T."/>
            <person name="Pazour G."/>
            <person name="Purton S."/>
            <person name="Ral J.P."/>
            <person name="Riano-Pachon D.M."/>
            <person name="Riekhof W."/>
            <person name="Rymarquis L."/>
            <person name="Schroda M."/>
            <person name="Stern D."/>
            <person name="Umen J."/>
            <person name="Willows R."/>
            <person name="Wilson N."/>
            <person name="Zimmer S.L."/>
            <person name="Allmer J."/>
            <person name="Balk J."/>
            <person name="Bisova K."/>
            <person name="Chen C.J."/>
            <person name="Elias M."/>
            <person name="Gendler K."/>
            <person name="Hauser C."/>
            <person name="Lamb M.R."/>
            <person name="Ledford H."/>
            <person name="Long J.C."/>
            <person name="Minagawa J."/>
            <person name="Page M.D."/>
            <person name="Pan J."/>
            <person name="Pootakham W."/>
            <person name="Roje S."/>
            <person name="Rose A."/>
            <person name="Stahlberg E."/>
            <person name="Terauchi A.M."/>
            <person name="Yang P."/>
            <person name="Ball S."/>
            <person name="Bowler C."/>
            <person name="Dieckmann C.L."/>
            <person name="Gladyshev V.N."/>
            <person name="Green P."/>
            <person name="Jorgensen R."/>
            <person name="Mayfield S."/>
            <person name="Mueller-Roeber B."/>
            <person name="Rajamani S."/>
            <person name="Sayre R.T."/>
            <person name="Brokstein P."/>
            <person name="Dubchak I."/>
            <person name="Goodstein D."/>
            <person name="Hornick L."/>
            <person name="Huang Y.W."/>
            <person name="Jhaveri J."/>
            <person name="Luo Y."/>
            <person name="Martinez D."/>
            <person name="Ngau W.C."/>
            <person name="Otillar B."/>
            <person name="Poliakov A."/>
            <person name="Porter A."/>
            <person name="Szajkowski L."/>
            <person name="Werner G."/>
            <person name="Zhou K."/>
            <person name="Grigoriev I.V."/>
            <person name="Rokhsar D.S."/>
            <person name="Grossman A.R."/>
        </authorList>
    </citation>
    <scope>NUCLEOTIDE SEQUENCE [LARGE SCALE GENOMIC DNA]</scope>
    <source>
        <strain evidence="10">CC-503</strain>
    </source>
</reference>
<evidence type="ECO:0000256" key="7">
    <source>
        <dbReference type="RuleBase" id="RU000304"/>
    </source>
</evidence>
<dbReference type="OMA" id="WKAADPP"/>
<dbReference type="OrthoDB" id="40902at2759"/>